<dbReference type="AlphaFoldDB" id="A0A1T5C6M6"/>
<organism evidence="1 2">
    <name type="scientific">Acetoanaerobium noterae</name>
    <dbReference type="NCBI Taxonomy" id="745369"/>
    <lineage>
        <taxon>Bacteria</taxon>
        <taxon>Bacillati</taxon>
        <taxon>Bacillota</taxon>
        <taxon>Clostridia</taxon>
        <taxon>Peptostreptococcales</taxon>
        <taxon>Filifactoraceae</taxon>
        <taxon>Acetoanaerobium</taxon>
    </lineage>
</organism>
<dbReference type="Proteomes" id="UP000243406">
    <property type="component" value="Unassembled WGS sequence"/>
</dbReference>
<dbReference type="EMBL" id="FUYN01000004">
    <property type="protein sequence ID" value="SKB54790.1"/>
    <property type="molecule type" value="Genomic_DNA"/>
</dbReference>
<proteinExistence type="predicted"/>
<dbReference type="RefSeq" id="WP_079589827.1">
    <property type="nucleotide sequence ID" value="NZ_FUYN01000004.1"/>
</dbReference>
<name>A0A1T5C6M6_9FIRM</name>
<accession>A0A1T5C6M6</accession>
<gene>
    <name evidence="1" type="ORF">SAMN02745120_2032</name>
</gene>
<keyword evidence="2" id="KW-1185">Reference proteome</keyword>
<reference evidence="2" key="1">
    <citation type="submission" date="2017-02" db="EMBL/GenBank/DDBJ databases">
        <authorList>
            <person name="Varghese N."/>
            <person name="Submissions S."/>
        </authorList>
    </citation>
    <scope>NUCLEOTIDE SEQUENCE [LARGE SCALE GENOMIC DNA]</scope>
    <source>
        <strain evidence="2">ATCC 35199</strain>
    </source>
</reference>
<sequence>MTISKFLNDKFNLDVICDEEGVYSYIIHTIDNKVKLDKVSSNISFSKSVLLECDDDNFISLKYFDDEEYQIFSLDGTKISEMEYLDDEYEDVNGDVNIEKSLIFYSKTWDRRYLRIDLQEKLSISFEVDYDKYDTDEDGVIVWE</sequence>
<protein>
    <submittedName>
        <fullName evidence="1">Uncharacterized protein</fullName>
    </submittedName>
</protein>
<evidence type="ECO:0000313" key="2">
    <source>
        <dbReference type="Proteomes" id="UP000243406"/>
    </source>
</evidence>
<evidence type="ECO:0000313" key="1">
    <source>
        <dbReference type="EMBL" id="SKB54790.1"/>
    </source>
</evidence>